<proteinExistence type="predicted"/>
<reference evidence="1" key="1">
    <citation type="journal article" date="2020" name="Stud. Mycol.">
        <title>101 Dothideomycetes genomes: a test case for predicting lifestyles and emergence of pathogens.</title>
        <authorList>
            <person name="Haridas S."/>
            <person name="Albert R."/>
            <person name="Binder M."/>
            <person name="Bloem J."/>
            <person name="Labutti K."/>
            <person name="Salamov A."/>
            <person name="Andreopoulos B."/>
            <person name="Baker S."/>
            <person name="Barry K."/>
            <person name="Bills G."/>
            <person name="Bluhm B."/>
            <person name="Cannon C."/>
            <person name="Castanera R."/>
            <person name="Culley D."/>
            <person name="Daum C."/>
            <person name="Ezra D."/>
            <person name="Gonzalez J."/>
            <person name="Henrissat B."/>
            <person name="Kuo A."/>
            <person name="Liang C."/>
            <person name="Lipzen A."/>
            <person name="Lutzoni F."/>
            <person name="Magnuson J."/>
            <person name="Mondo S."/>
            <person name="Nolan M."/>
            <person name="Ohm R."/>
            <person name="Pangilinan J."/>
            <person name="Park H.-J."/>
            <person name="Ramirez L."/>
            <person name="Alfaro M."/>
            <person name="Sun H."/>
            <person name="Tritt A."/>
            <person name="Yoshinaga Y."/>
            <person name="Zwiers L.-H."/>
            <person name="Turgeon B."/>
            <person name="Goodwin S."/>
            <person name="Spatafora J."/>
            <person name="Crous P."/>
            <person name="Grigoriev I."/>
        </authorList>
    </citation>
    <scope>NUCLEOTIDE SEQUENCE</scope>
    <source>
        <strain evidence="1">CBS 121410</strain>
    </source>
</reference>
<dbReference type="Proteomes" id="UP000799776">
    <property type="component" value="Unassembled WGS sequence"/>
</dbReference>
<gene>
    <name evidence="1" type="ORF">K490DRAFT_63925</name>
</gene>
<evidence type="ECO:0000313" key="1">
    <source>
        <dbReference type="EMBL" id="KAF2088711.1"/>
    </source>
</evidence>
<protein>
    <submittedName>
        <fullName evidence="1">Uncharacterized protein</fullName>
    </submittedName>
</protein>
<organism evidence="1 2">
    <name type="scientific">Saccharata proteae CBS 121410</name>
    <dbReference type="NCBI Taxonomy" id="1314787"/>
    <lineage>
        <taxon>Eukaryota</taxon>
        <taxon>Fungi</taxon>
        <taxon>Dikarya</taxon>
        <taxon>Ascomycota</taxon>
        <taxon>Pezizomycotina</taxon>
        <taxon>Dothideomycetes</taxon>
        <taxon>Dothideomycetes incertae sedis</taxon>
        <taxon>Botryosphaeriales</taxon>
        <taxon>Saccharataceae</taxon>
        <taxon>Saccharata</taxon>
    </lineage>
</organism>
<dbReference type="OrthoDB" id="5230873at2759"/>
<name>A0A6A5YCX9_9PEZI</name>
<dbReference type="EMBL" id="ML978715">
    <property type="protein sequence ID" value="KAF2088711.1"/>
    <property type="molecule type" value="Genomic_DNA"/>
</dbReference>
<keyword evidence="2" id="KW-1185">Reference proteome</keyword>
<accession>A0A6A5YCX9</accession>
<sequence length="226" mass="24310">MHNNGVTLVSLNGRSRNASIDGETDPFDAIWRNSGLYEFVPLLAILEDALFPEQVDADEKSVVVAEGELDIGAAKVRAEWRNADAAIECYAYIGNTPPSNASVSTNVTITLSTSSPVGVPPLNSTLTWPTINYLFIHPYSSADLPEPIAISSPVDNHADSGYLYYGKFIFRRDAECALSSNFVAEPVAGQEGTYQLRRNDGEPETDSVPVALKTMPPGSGATVPEM</sequence>
<evidence type="ECO:0000313" key="2">
    <source>
        <dbReference type="Proteomes" id="UP000799776"/>
    </source>
</evidence>
<dbReference type="AlphaFoldDB" id="A0A6A5YCX9"/>